<name>A0AAW2GF92_9HYME</name>
<keyword evidence="3" id="KW-1185">Reference proteome</keyword>
<evidence type="ECO:0000313" key="2">
    <source>
        <dbReference type="EMBL" id="KAL0126876.1"/>
    </source>
</evidence>
<feature type="region of interest" description="Disordered" evidence="1">
    <location>
        <begin position="34"/>
        <end position="58"/>
    </location>
</feature>
<evidence type="ECO:0000313" key="3">
    <source>
        <dbReference type="Proteomes" id="UP001430953"/>
    </source>
</evidence>
<feature type="region of interest" description="Disordered" evidence="1">
    <location>
        <begin position="136"/>
        <end position="177"/>
    </location>
</feature>
<reference evidence="2 3" key="1">
    <citation type="submission" date="2023-03" db="EMBL/GenBank/DDBJ databases">
        <title>High recombination rates correlate with genetic variation in Cardiocondyla obscurior ants.</title>
        <authorList>
            <person name="Errbii M."/>
        </authorList>
    </citation>
    <scope>NUCLEOTIDE SEQUENCE [LARGE SCALE GENOMIC DNA]</scope>
    <source>
        <strain evidence="2">Alpha-2009</strain>
        <tissue evidence="2">Whole body</tissue>
    </source>
</reference>
<feature type="compositionally biased region" description="Basic and acidic residues" evidence="1">
    <location>
        <begin position="36"/>
        <end position="50"/>
    </location>
</feature>
<dbReference type="AlphaFoldDB" id="A0AAW2GF92"/>
<dbReference type="EMBL" id="JADYXP020000004">
    <property type="protein sequence ID" value="KAL0126876.1"/>
    <property type="molecule type" value="Genomic_DNA"/>
</dbReference>
<gene>
    <name evidence="2" type="ORF">PUN28_005318</name>
</gene>
<sequence length="177" mass="20066">MQPSLVDATMRPVFRCTAGNTAKRTPLNPIFAPILRPEEEREREKERDDGLLLAESSDNDTLEPDAVMNVKLSPPRFRAGARSTGGNVTLIISDMCALTQKRRAPPRKAPSRAYRWRKKIILRRRLHIFSRAPRTMEDDRAVSRSFPATRTRDEKKEALSPRTAGSHRPTMSHVSPP</sequence>
<proteinExistence type="predicted"/>
<accession>A0AAW2GF92</accession>
<comment type="caution">
    <text evidence="2">The sequence shown here is derived from an EMBL/GenBank/DDBJ whole genome shotgun (WGS) entry which is preliminary data.</text>
</comment>
<evidence type="ECO:0000256" key="1">
    <source>
        <dbReference type="SAM" id="MobiDB-lite"/>
    </source>
</evidence>
<dbReference type="Proteomes" id="UP001430953">
    <property type="component" value="Unassembled WGS sequence"/>
</dbReference>
<organism evidence="2 3">
    <name type="scientific">Cardiocondyla obscurior</name>
    <dbReference type="NCBI Taxonomy" id="286306"/>
    <lineage>
        <taxon>Eukaryota</taxon>
        <taxon>Metazoa</taxon>
        <taxon>Ecdysozoa</taxon>
        <taxon>Arthropoda</taxon>
        <taxon>Hexapoda</taxon>
        <taxon>Insecta</taxon>
        <taxon>Pterygota</taxon>
        <taxon>Neoptera</taxon>
        <taxon>Endopterygota</taxon>
        <taxon>Hymenoptera</taxon>
        <taxon>Apocrita</taxon>
        <taxon>Aculeata</taxon>
        <taxon>Formicoidea</taxon>
        <taxon>Formicidae</taxon>
        <taxon>Myrmicinae</taxon>
        <taxon>Cardiocondyla</taxon>
    </lineage>
</organism>
<protein>
    <submittedName>
        <fullName evidence="2">Uncharacterized protein</fullName>
    </submittedName>
</protein>
<feature type="compositionally biased region" description="Basic and acidic residues" evidence="1">
    <location>
        <begin position="150"/>
        <end position="159"/>
    </location>
</feature>